<evidence type="ECO:0000313" key="2">
    <source>
        <dbReference type="EMBL" id="OKH50100.1"/>
    </source>
</evidence>
<reference evidence="2 3" key="1">
    <citation type="submission" date="2016-11" db="EMBL/GenBank/DDBJ databases">
        <title>Draft Genome Sequences of Nine Cyanobacterial Strains from Diverse Habitats.</title>
        <authorList>
            <person name="Zhu T."/>
            <person name="Hou S."/>
            <person name="Lu X."/>
            <person name="Hess W.R."/>
        </authorList>
    </citation>
    <scope>NUCLEOTIDE SEQUENCE [LARGE SCALE GENOMIC DNA]</scope>
    <source>
        <strain evidence="2 3">NIES-30</strain>
    </source>
</reference>
<accession>A0A1U7J9C5</accession>
<dbReference type="RefSeq" id="WP_073607341.1">
    <property type="nucleotide sequence ID" value="NZ_MRCG01000002.1"/>
</dbReference>
<protein>
    <submittedName>
        <fullName evidence="2">Colanic acid biosynthesis glycosyltransferase WcaL</fullName>
    </submittedName>
</protein>
<dbReference type="Gene3D" id="3.40.50.2000">
    <property type="entry name" value="Glycogen Phosphorylase B"/>
    <property type="match status" value="2"/>
</dbReference>
<feature type="domain" description="Glycosyl transferase family 1" evidence="1">
    <location>
        <begin position="222"/>
        <end position="376"/>
    </location>
</feature>
<organism evidence="2 3">
    <name type="scientific">Phormidium tenue NIES-30</name>
    <dbReference type="NCBI Taxonomy" id="549789"/>
    <lineage>
        <taxon>Bacteria</taxon>
        <taxon>Bacillati</taxon>
        <taxon>Cyanobacteriota</taxon>
        <taxon>Cyanophyceae</taxon>
        <taxon>Oscillatoriophycideae</taxon>
        <taxon>Oscillatoriales</taxon>
        <taxon>Oscillatoriaceae</taxon>
        <taxon>Phormidium</taxon>
    </lineage>
</organism>
<dbReference type="InterPro" id="IPR001296">
    <property type="entry name" value="Glyco_trans_1"/>
</dbReference>
<gene>
    <name evidence="2" type="ORF">NIES30_05205</name>
</gene>
<keyword evidence="2" id="KW-0808">Transferase</keyword>
<name>A0A1U7J9C5_9CYAN</name>
<dbReference type="InterPro" id="IPR050194">
    <property type="entry name" value="Glycosyltransferase_grp1"/>
</dbReference>
<dbReference type="PANTHER" id="PTHR45947">
    <property type="entry name" value="SULFOQUINOVOSYL TRANSFERASE SQD2"/>
    <property type="match status" value="1"/>
</dbReference>
<dbReference type="OrthoDB" id="503519at2"/>
<proteinExistence type="predicted"/>
<dbReference type="AlphaFoldDB" id="A0A1U7J9C5"/>
<dbReference type="Proteomes" id="UP000185557">
    <property type="component" value="Unassembled WGS sequence"/>
</dbReference>
<dbReference type="CDD" id="cd03801">
    <property type="entry name" value="GT4_PimA-like"/>
    <property type="match status" value="1"/>
</dbReference>
<dbReference type="STRING" id="549789.NIES30_05205"/>
<dbReference type="GO" id="GO:0016757">
    <property type="term" value="F:glycosyltransferase activity"/>
    <property type="evidence" value="ECO:0007669"/>
    <property type="project" value="InterPro"/>
</dbReference>
<dbReference type="SUPFAM" id="SSF53756">
    <property type="entry name" value="UDP-Glycosyltransferase/glycogen phosphorylase"/>
    <property type="match status" value="1"/>
</dbReference>
<keyword evidence="3" id="KW-1185">Reference proteome</keyword>
<evidence type="ECO:0000313" key="3">
    <source>
        <dbReference type="Proteomes" id="UP000185557"/>
    </source>
</evidence>
<comment type="caution">
    <text evidence="2">The sequence shown here is derived from an EMBL/GenBank/DDBJ whole genome shotgun (WGS) entry which is preliminary data.</text>
</comment>
<sequence length="415" mass="45707">MRIAYFTGTYPRATDTFIQREVMGLRDLGLEVFTFAVRRPGDDNIVGPEQAAERSQTNYLLPFNLGLMIKAHLALLLGNPSRYFSSIKLAWATSQPGLKGFLYQLIYFLEAGILAHLITTQDITHLHNHIASSSCTVAMLAAELGGFTFSFTMHGPHIFFEPYRWRVDEKIKHAKFVACISHFCRSQGMIFSRPDQWEKLQIVHCGVDPSLFETVTHQGVGKRLLYVGRLAAEKGLPVLLEGLTELIDIEPDVILTVVGDGGDRALLEQQVSDLGLQNHVRFLGYQSQSAVREHLKNTDIFVLPSFAEGIPVVLMEAMAAGVAVVATQVAGVSELVQSGVNGYVVPPGDRQALSDCISFLMKDADTRNRLGTAARTKVEQEFNALTEVEKLYRLFTGEAYGQADAAVKADTSAVV</sequence>
<dbReference type="PANTHER" id="PTHR45947:SF15">
    <property type="entry name" value="TEICHURONIC ACID BIOSYNTHESIS GLYCOSYLTRANSFERASE TUAC-RELATED"/>
    <property type="match status" value="1"/>
</dbReference>
<dbReference type="EMBL" id="MRCG01000002">
    <property type="protein sequence ID" value="OKH50100.1"/>
    <property type="molecule type" value="Genomic_DNA"/>
</dbReference>
<evidence type="ECO:0000259" key="1">
    <source>
        <dbReference type="Pfam" id="PF00534"/>
    </source>
</evidence>
<dbReference type="Pfam" id="PF00534">
    <property type="entry name" value="Glycos_transf_1"/>
    <property type="match status" value="1"/>
</dbReference>